<dbReference type="EMBL" id="JACHHP010000001">
    <property type="protein sequence ID" value="MBB5206780.1"/>
    <property type="molecule type" value="Genomic_DNA"/>
</dbReference>
<evidence type="ECO:0000313" key="2">
    <source>
        <dbReference type="EMBL" id="MBB5206780.1"/>
    </source>
</evidence>
<gene>
    <name evidence="2" type="ORF">HNQ52_000296</name>
</gene>
<feature type="transmembrane region" description="Helical" evidence="1">
    <location>
        <begin position="133"/>
        <end position="154"/>
    </location>
</feature>
<evidence type="ECO:0000313" key="3">
    <source>
        <dbReference type="Proteomes" id="UP000521199"/>
    </source>
</evidence>
<keyword evidence="3" id="KW-1185">Reference proteome</keyword>
<sequence>MNPAAGQRWRRPGALVLAGLTLAYPLIVYLGLQRFEPRMLAVVLFLIAATRALATPQPIWLAAAAGIGLLALVATLGNAVLPLKLYPVLVNAVLCAVFLVSLWRPPSAIERLARLREPDLPPRAVRYTRRVTWVWAGFFVLNGSIALTTALWASDAVWSLYNGLVAYALIGLVFGIEWLVRQRVRALPDE</sequence>
<reference evidence="2 3" key="1">
    <citation type="submission" date="2020-08" db="EMBL/GenBank/DDBJ databases">
        <title>Genomic Encyclopedia of Type Strains, Phase IV (KMG-IV): sequencing the most valuable type-strain genomes for metagenomic binning, comparative biology and taxonomic classification.</title>
        <authorList>
            <person name="Goeker M."/>
        </authorList>
    </citation>
    <scope>NUCLEOTIDE SEQUENCE [LARGE SCALE GENOMIC DNA]</scope>
    <source>
        <strain evidence="2 3">DSM 24163</strain>
    </source>
</reference>
<accession>A0A7W8G0L8</accession>
<evidence type="ECO:0000256" key="1">
    <source>
        <dbReference type="SAM" id="Phobius"/>
    </source>
</evidence>
<dbReference type="Proteomes" id="UP000521199">
    <property type="component" value="Unassembled WGS sequence"/>
</dbReference>
<protein>
    <submittedName>
        <fullName evidence="2">Putative membrane protein</fullName>
    </submittedName>
</protein>
<dbReference type="AlphaFoldDB" id="A0A7W8G0L8"/>
<feature type="transmembrane region" description="Helical" evidence="1">
    <location>
        <begin position="160"/>
        <end position="180"/>
    </location>
</feature>
<keyword evidence="1" id="KW-1133">Transmembrane helix</keyword>
<proteinExistence type="predicted"/>
<feature type="transmembrane region" description="Helical" evidence="1">
    <location>
        <begin position="12"/>
        <end position="32"/>
    </location>
</feature>
<dbReference type="RefSeq" id="WP_183959077.1">
    <property type="nucleotide sequence ID" value="NZ_JACHHP010000001.1"/>
</dbReference>
<keyword evidence="1" id="KW-0472">Membrane</keyword>
<name>A0A7W8G0L8_9GAMM</name>
<comment type="caution">
    <text evidence="2">The sequence shown here is derived from an EMBL/GenBank/DDBJ whole genome shotgun (WGS) entry which is preliminary data.</text>
</comment>
<feature type="transmembrane region" description="Helical" evidence="1">
    <location>
        <begin position="59"/>
        <end position="79"/>
    </location>
</feature>
<keyword evidence="1" id="KW-0812">Transmembrane</keyword>
<feature type="transmembrane region" description="Helical" evidence="1">
    <location>
        <begin position="38"/>
        <end position="54"/>
    </location>
</feature>
<organism evidence="2 3">
    <name type="scientific">Chiayiivirga flava</name>
    <dbReference type="NCBI Taxonomy" id="659595"/>
    <lineage>
        <taxon>Bacteria</taxon>
        <taxon>Pseudomonadati</taxon>
        <taxon>Pseudomonadota</taxon>
        <taxon>Gammaproteobacteria</taxon>
        <taxon>Lysobacterales</taxon>
        <taxon>Lysobacteraceae</taxon>
        <taxon>Chiayiivirga</taxon>
    </lineage>
</organism>
<feature type="transmembrane region" description="Helical" evidence="1">
    <location>
        <begin position="85"/>
        <end position="103"/>
    </location>
</feature>